<feature type="compositionally biased region" description="Basic and acidic residues" evidence="6">
    <location>
        <begin position="15"/>
        <end position="29"/>
    </location>
</feature>
<keyword evidence="2 5" id="KW-0690">Ribosome biogenesis</keyword>
<gene>
    <name evidence="5" type="primary">darP</name>
    <name evidence="7" type="ORF">EV688_105197</name>
</gene>
<protein>
    <recommendedName>
        <fullName evidence="5">Dual-action ribosomal maturation protein DarP</fullName>
    </recommendedName>
    <alternativeName>
        <fullName evidence="5">Large ribosomal subunit assembly factor DarP</fullName>
    </alternativeName>
</protein>
<keyword evidence="4 5" id="KW-0694">RNA-binding</keyword>
<dbReference type="InterPro" id="IPR006839">
    <property type="entry name" value="DarP"/>
</dbReference>
<dbReference type="GO" id="GO:1902626">
    <property type="term" value="P:assembly of large subunit precursor of preribosome"/>
    <property type="evidence" value="ECO:0007669"/>
    <property type="project" value="UniProtKB-UniRule"/>
</dbReference>
<dbReference type="OrthoDB" id="5293604at2"/>
<feature type="region of interest" description="Disordered" evidence="6">
    <location>
        <begin position="1"/>
        <end position="29"/>
    </location>
</feature>
<keyword evidence="3 5" id="KW-0699">rRNA-binding</keyword>
<evidence type="ECO:0000313" key="8">
    <source>
        <dbReference type="Proteomes" id="UP000294980"/>
    </source>
</evidence>
<dbReference type="Gene3D" id="1.10.60.30">
    <property type="entry name" value="PSPTO4464-like domains"/>
    <property type="match status" value="2"/>
</dbReference>
<proteinExistence type="inferred from homology"/>
<evidence type="ECO:0000256" key="4">
    <source>
        <dbReference type="ARBA" id="ARBA00022884"/>
    </source>
</evidence>
<organism evidence="7 8">
    <name type="scientific">Chromatocurvus halotolerans</name>
    <dbReference type="NCBI Taxonomy" id="1132028"/>
    <lineage>
        <taxon>Bacteria</taxon>
        <taxon>Pseudomonadati</taxon>
        <taxon>Pseudomonadota</taxon>
        <taxon>Gammaproteobacteria</taxon>
        <taxon>Cellvibrionales</taxon>
        <taxon>Halieaceae</taxon>
        <taxon>Chromatocurvus</taxon>
    </lineage>
</organism>
<reference evidence="7 8" key="1">
    <citation type="submission" date="2019-03" db="EMBL/GenBank/DDBJ databases">
        <title>Genomic Encyclopedia of Type Strains, Phase IV (KMG-IV): sequencing the most valuable type-strain genomes for metagenomic binning, comparative biology and taxonomic classification.</title>
        <authorList>
            <person name="Goeker M."/>
        </authorList>
    </citation>
    <scope>NUCLEOTIDE SEQUENCE [LARGE SCALE GENOMIC DNA]</scope>
    <source>
        <strain evidence="7 8">DSM 23344</strain>
    </source>
</reference>
<name>A0A4R2LAE8_9GAMM</name>
<dbReference type="RefSeq" id="WP_117315397.1">
    <property type="nucleotide sequence ID" value="NZ_QQSW01000003.1"/>
</dbReference>
<dbReference type="GO" id="GO:0043022">
    <property type="term" value="F:ribosome binding"/>
    <property type="evidence" value="ECO:0007669"/>
    <property type="project" value="UniProtKB-UniRule"/>
</dbReference>
<keyword evidence="1 5" id="KW-0963">Cytoplasm</keyword>
<dbReference type="Pfam" id="PF04751">
    <property type="entry name" value="DarP"/>
    <property type="match status" value="1"/>
</dbReference>
<comment type="function">
    <text evidence="5">Member of a network of 50S ribosomal subunit biogenesis factors which assembles along the 30S-50S interface, preventing incorrect 23S rRNA structures from forming. Promotes peptidyl transferase center (PTC) maturation.</text>
</comment>
<dbReference type="EMBL" id="SLWX01000005">
    <property type="protein sequence ID" value="TCO76235.1"/>
    <property type="molecule type" value="Genomic_DNA"/>
</dbReference>
<accession>A0A4R2LAE8</accession>
<comment type="subcellular location">
    <subcellularLocation>
        <location evidence="5">Cytoplasm</location>
    </subcellularLocation>
    <text evidence="5">Associates with late stage pre-50S ribosomal subunits.</text>
</comment>
<dbReference type="GO" id="GO:0019843">
    <property type="term" value="F:rRNA binding"/>
    <property type="evidence" value="ECO:0007669"/>
    <property type="project" value="UniProtKB-UniRule"/>
</dbReference>
<dbReference type="CDD" id="cd16331">
    <property type="entry name" value="YjgA-like"/>
    <property type="match status" value="1"/>
</dbReference>
<dbReference type="PANTHER" id="PTHR38101:SF1">
    <property type="entry name" value="UPF0307 PROTEIN YJGA"/>
    <property type="match status" value="1"/>
</dbReference>
<evidence type="ECO:0000256" key="1">
    <source>
        <dbReference type="ARBA" id="ARBA00022490"/>
    </source>
</evidence>
<evidence type="ECO:0000256" key="2">
    <source>
        <dbReference type="ARBA" id="ARBA00022517"/>
    </source>
</evidence>
<dbReference type="GO" id="GO:0005829">
    <property type="term" value="C:cytosol"/>
    <property type="evidence" value="ECO:0007669"/>
    <property type="project" value="TreeGrafter"/>
</dbReference>
<comment type="similarity">
    <text evidence="5">Belongs to the DarP family.</text>
</comment>
<comment type="caution">
    <text evidence="7">The sequence shown here is derived from an EMBL/GenBank/DDBJ whole genome shotgun (WGS) entry which is preliminary data.</text>
</comment>
<dbReference type="Proteomes" id="UP000294980">
    <property type="component" value="Unassembled WGS sequence"/>
</dbReference>
<dbReference type="HAMAP" id="MF_00765">
    <property type="entry name" value="DarP"/>
    <property type="match status" value="1"/>
</dbReference>
<evidence type="ECO:0000313" key="7">
    <source>
        <dbReference type="EMBL" id="TCO76235.1"/>
    </source>
</evidence>
<dbReference type="AlphaFoldDB" id="A0A4R2LAE8"/>
<dbReference type="InterPro" id="IPR023153">
    <property type="entry name" value="DarP_sf"/>
</dbReference>
<evidence type="ECO:0000256" key="3">
    <source>
        <dbReference type="ARBA" id="ARBA00022730"/>
    </source>
</evidence>
<evidence type="ECO:0000256" key="5">
    <source>
        <dbReference type="HAMAP-Rule" id="MF_00765"/>
    </source>
</evidence>
<sequence>MAHRHDEQGALDDGGDGRPSKSALKREMTARQALGERLCTLTSRELEQIPLQPDSALHVAVLQSRSISSNSARRRHMQYIGKLMRDVDPEPLTAALEQLHAAHAAESAALHTLEALRDDLVQRGDTAINEVVARWPQADRQLLRQLLRQHGREQATGKPPAAARRLFRYLRELSGSSGVESAD</sequence>
<dbReference type="NCBIfam" id="NF003593">
    <property type="entry name" value="PRK05255.1-1"/>
    <property type="match status" value="1"/>
</dbReference>
<evidence type="ECO:0000256" key="6">
    <source>
        <dbReference type="SAM" id="MobiDB-lite"/>
    </source>
</evidence>
<dbReference type="PIRSF" id="PIRSF016183">
    <property type="entry name" value="UCP016183"/>
    <property type="match status" value="1"/>
</dbReference>
<dbReference type="PANTHER" id="PTHR38101">
    <property type="entry name" value="UPF0307 PROTEIN YJGA"/>
    <property type="match status" value="1"/>
</dbReference>
<dbReference type="SUPFAM" id="SSF158710">
    <property type="entry name" value="PSPTO4464-like"/>
    <property type="match status" value="1"/>
</dbReference>
<keyword evidence="8" id="KW-1185">Reference proteome</keyword>